<accession>A0A317XPK5</accession>
<organism evidence="2 3">
    <name type="scientific">Testicularia cyperi</name>
    <dbReference type="NCBI Taxonomy" id="1882483"/>
    <lineage>
        <taxon>Eukaryota</taxon>
        <taxon>Fungi</taxon>
        <taxon>Dikarya</taxon>
        <taxon>Basidiomycota</taxon>
        <taxon>Ustilaginomycotina</taxon>
        <taxon>Ustilaginomycetes</taxon>
        <taxon>Ustilaginales</taxon>
        <taxon>Anthracoideaceae</taxon>
        <taxon>Testicularia</taxon>
    </lineage>
</organism>
<evidence type="ECO:0000256" key="1">
    <source>
        <dbReference type="SAM" id="SignalP"/>
    </source>
</evidence>
<evidence type="ECO:0000313" key="3">
    <source>
        <dbReference type="Proteomes" id="UP000246740"/>
    </source>
</evidence>
<keyword evidence="3" id="KW-1185">Reference proteome</keyword>
<proteinExistence type="predicted"/>
<feature type="signal peptide" evidence="1">
    <location>
        <begin position="1"/>
        <end position="29"/>
    </location>
</feature>
<dbReference type="InParanoid" id="A0A317XPK5"/>
<protein>
    <submittedName>
        <fullName evidence="2">Uncharacterized protein</fullName>
    </submittedName>
</protein>
<name>A0A317XPK5_9BASI</name>
<reference evidence="2 3" key="1">
    <citation type="journal article" date="2018" name="Mol. Biol. Evol.">
        <title>Broad Genomic Sampling Reveals a Smut Pathogenic Ancestry of the Fungal Clade Ustilaginomycotina.</title>
        <authorList>
            <person name="Kijpornyongpan T."/>
            <person name="Mondo S.J."/>
            <person name="Barry K."/>
            <person name="Sandor L."/>
            <person name="Lee J."/>
            <person name="Lipzen A."/>
            <person name="Pangilinan J."/>
            <person name="LaButti K."/>
            <person name="Hainaut M."/>
            <person name="Henrissat B."/>
            <person name="Grigoriev I.V."/>
            <person name="Spatafora J.W."/>
            <person name="Aime M.C."/>
        </authorList>
    </citation>
    <scope>NUCLEOTIDE SEQUENCE [LARGE SCALE GENOMIC DNA]</scope>
    <source>
        <strain evidence="2 3">MCA 3645</strain>
    </source>
</reference>
<gene>
    <name evidence="2" type="ORF">BCV70DRAFT_112637</name>
</gene>
<evidence type="ECO:0000313" key="2">
    <source>
        <dbReference type="EMBL" id="PWY99752.1"/>
    </source>
</evidence>
<dbReference type="EMBL" id="KZ819194">
    <property type="protein sequence ID" value="PWY99752.1"/>
    <property type="molecule type" value="Genomic_DNA"/>
</dbReference>
<feature type="chain" id="PRO_5016458871" evidence="1">
    <location>
        <begin position="30"/>
        <end position="164"/>
    </location>
</feature>
<keyword evidence="1" id="KW-0732">Signal</keyword>
<dbReference type="AlphaFoldDB" id="A0A317XPK5"/>
<dbReference type="Proteomes" id="UP000246740">
    <property type="component" value="Unassembled WGS sequence"/>
</dbReference>
<sequence>MQMSQRGKCRAVRCSAFLILTVFPSELLCISHSDSLPLWDICISLHPLSLSTSLVGSGNTIISPIVLIKRRRLFFAYAPSSLPYMDNAPPTFSLSIWPPRRDHILDHYWPVHPLSRGLSAALLGTITSIPRSCSLMFALFHVALFVTMQLQKKNIFAHRSELLF</sequence>